<sequence length="62" mass="6867">MWLASKSGVYSANAALLASVSGIMLPPWGLAGDIFPWIVWGIWTARNLYIFENRDSTPVEIL</sequence>
<name>A0A8D9H0N0_BRACM</name>
<gene>
    <name evidence="1" type="ORF">BRAPAZ1V2_A01P45670.2</name>
</gene>
<dbReference type="Proteomes" id="UP000694005">
    <property type="component" value="Chromosome A01"/>
</dbReference>
<evidence type="ECO:0000313" key="2">
    <source>
        <dbReference type="Proteomes" id="UP000694005"/>
    </source>
</evidence>
<dbReference type="AlphaFoldDB" id="A0A8D9H0N0"/>
<dbReference type="EMBL" id="LS974617">
    <property type="protein sequence ID" value="CAG7890491.1"/>
    <property type="molecule type" value="Genomic_DNA"/>
</dbReference>
<organism evidence="1 2">
    <name type="scientific">Brassica campestris</name>
    <name type="common">Field mustard</name>
    <dbReference type="NCBI Taxonomy" id="3711"/>
    <lineage>
        <taxon>Eukaryota</taxon>
        <taxon>Viridiplantae</taxon>
        <taxon>Streptophyta</taxon>
        <taxon>Embryophyta</taxon>
        <taxon>Tracheophyta</taxon>
        <taxon>Spermatophyta</taxon>
        <taxon>Magnoliopsida</taxon>
        <taxon>eudicotyledons</taxon>
        <taxon>Gunneridae</taxon>
        <taxon>Pentapetalae</taxon>
        <taxon>rosids</taxon>
        <taxon>malvids</taxon>
        <taxon>Brassicales</taxon>
        <taxon>Brassicaceae</taxon>
        <taxon>Brassiceae</taxon>
        <taxon>Brassica</taxon>
    </lineage>
</organism>
<feature type="non-terminal residue" evidence="1">
    <location>
        <position position="62"/>
    </location>
</feature>
<proteinExistence type="predicted"/>
<protein>
    <submittedName>
        <fullName evidence="1">Uncharacterized protein</fullName>
    </submittedName>
</protein>
<accession>A0A8D9H0N0</accession>
<reference evidence="1 2" key="1">
    <citation type="submission" date="2021-07" db="EMBL/GenBank/DDBJ databases">
        <authorList>
            <consortium name="Genoscope - CEA"/>
            <person name="William W."/>
        </authorList>
    </citation>
    <scope>NUCLEOTIDE SEQUENCE [LARGE SCALE GENOMIC DNA]</scope>
</reference>
<evidence type="ECO:0000313" key="1">
    <source>
        <dbReference type="EMBL" id="CAG7890491.1"/>
    </source>
</evidence>
<dbReference type="Gramene" id="A01p45670.2_BraZ1">
    <property type="protein sequence ID" value="A01p45670.2_BraZ1.CDS"/>
    <property type="gene ID" value="A01g45670.2_BraZ1"/>
</dbReference>